<dbReference type="AlphaFoldDB" id="A0A381PGL0"/>
<evidence type="ECO:0000256" key="2">
    <source>
        <dbReference type="ARBA" id="ARBA00022737"/>
    </source>
</evidence>
<evidence type="ECO:0000256" key="8">
    <source>
        <dbReference type="SAM" id="MobiDB-lite"/>
    </source>
</evidence>
<feature type="non-terminal residue" evidence="10">
    <location>
        <position position="1"/>
    </location>
</feature>
<dbReference type="InterPro" id="IPR050437">
    <property type="entry name" value="Ribos_protein_bS1-like"/>
</dbReference>
<name>A0A381PGL0_9ZZZZ</name>
<feature type="compositionally biased region" description="Acidic residues" evidence="8">
    <location>
        <begin position="601"/>
        <end position="615"/>
    </location>
</feature>
<reference evidence="10" key="1">
    <citation type="submission" date="2018-05" db="EMBL/GenBank/DDBJ databases">
        <authorList>
            <person name="Lanie J.A."/>
            <person name="Ng W.-L."/>
            <person name="Kazmierczak K.M."/>
            <person name="Andrzejewski T.M."/>
            <person name="Davidsen T.M."/>
            <person name="Wayne K.J."/>
            <person name="Tettelin H."/>
            <person name="Glass J.I."/>
            <person name="Rusch D."/>
            <person name="Podicherti R."/>
            <person name="Tsui H.-C.T."/>
            <person name="Winkler M.E."/>
        </authorList>
    </citation>
    <scope>NUCLEOTIDE SEQUENCE</scope>
</reference>
<dbReference type="GO" id="GO:0003729">
    <property type="term" value="F:mRNA binding"/>
    <property type="evidence" value="ECO:0007669"/>
    <property type="project" value="TreeGrafter"/>
</dbReference>
<feature type="domain" description="S1 motif" evidence="9">
    <location>
        <begin position="92"/>
        <end position="155"/>
    </location>
</feature>
<feature type="region of interest" description="Disordered" evidence="8">
    <location>
        <begin position="1"/>
        <end position="57"/>
    </location>
</feature>
<dbReference type="GO" id="GO:0022627">
    <property type="term" value="C:cytosolic small ribosomal subunit"/>
    <property type="evidence" value="ECO:0007669"/>
    <property type="project" value="TreeGrafter"/>
</dbReference>
<sequence>VTDNPDPQSSDPTSEAAAESESEAGADQATPDDQASASSTSAAVTVAEKPPGGISPELLADPYGEEILDISAADFETLLSDHADVMGDFREGEIVHAKVLRVTDSMVILEFGFKSEGAVPLDEFKDRDGIEPGQEVEVLLESLEDDDGIVVLSKKKADFLRVWEKIREAHEADEPVEGMLARKIKGGVTVDIMGVDAFLPGSQIALRRVPNIDDLLGQTFEFKIIKLNKRRRNIVVSRRVILEGERERKRETLVKELLVGQVREGVVKNITDFGAFIDLGGLDGLLHITDMSWGRVGHPSEVVDIGANLDLKVLAIDWDRERISLGLKQLLPYPWTDIGKKYPVGSRVRGMVVSITNYGAFIELEKGVEGLVHISEMSWTRNIRHPSKLVNIGDEIEAVVLKVDMQDEKISLGMKQIEEDPWLALPAKYPTGTQLDGVVRNLTSFGAFVEIESGIDGLVHVSDLSWTRRIEHPSEVIQKGDEVKVLVLDVDAEAKRISLGIKQLADDPWPQIVERFSAGVEPAGSVARVQEKGVVVDLGDDIEGFVPTSHSGVEEEEKLPEYYRAGEALELKVIESDAANRRIVLEVTTLPERMDVPEPPPVEEPEEGSDEDSGTDSERVSEADGQPEVAEASDEPDASTEGDEASADDEPEVSTEEEVVEAAEEAV</sequence>
<evidence type="ECO:0000256" key="5">
    <source>
        <dbReference type="ARBA" id="ARBA00023274"/>
    </source>
</evidence>
<evidence type="ECO:0000259" key="9">
    <source>
        <dbReference type="PROSITE" id="PS50126"/>
    </source>
</evidence>
<comment type="similarity">
    <text evidence="1">Belongs to the bacterial ribosomal protein bS1 family.</text>
</comment>
<accession>A0A381PGL0</accession>
<feature type="compositionally biased region" description="Acidic residues" evidence="8">
    <location>
        <begin position="631"/>
        <end position="667"/>
    </location>
</feature>
<dbReference type="NCBIfam" id="NF004952">
    <property type="entry name" value="PRK06299.1-2"/>
    <property type="match status" value="1"/>
</dbReference>
<dbReference type="InterPro" id="IPR012340">
    <property type="entry name" value="NA-bd_OB-fold"/>
</dbReference>
<dbReference type="CDD" id="cd05688">
    <property type="entry name" value="S1_RPS1_repeat_ec3"/>
    <property type="match status" value="1"/>
</dbReference>
<dbReference type="PANTHER" id="PTHR10724:SF7">
    <property type="entry name" value="SMALL RIBOSOMAL SUBUNIT PROTEIN BS1C"/>
    <property type="match status" value="1"/>
</dbReference>
<keyword evidence="5" id="KW-0687">Ribonucleoprotein</keyword>
<dbReference type="Gene3D" id="2.40.50.140">
    <property type="entry name" value="Nucleic acid-binding proteins"/>
    <property type="match status" value="6"/>
</dbReference>
<feature type="domain" description="S1 motif" evidence="9">
    <location>
        <begin position="519"/>
        <end position="588"/>
    </location>
</feature>
<organism evidence="10">
    <name type="scientific">marine metagenome</name>
    <dbReference type="NCBI Taxonomy" id="408172"/>
    <lineage>
        <taxon>unclassified sequences</taxon>
        <taxon>metagenomes</taxon>
        <taxon>ecological metagenomes</taxon>
    </lineage>
</organism>
<evidence type="ECO:0000256" key="6">
    <source>
        <dbReference type="ARBA" id="ARBA00035293"/>
    </source>
</evidence>
<feature type="region of interest" description="Disordered" evidence="8">
    <location>
        <begin position="590"/>
        <end position="667"/>
    </location>
</feature>
<feature type="domain" description="S1 motif" evidence="9">
    <location>
        <begin position="432"/>
        <end position="502"/>
    </location>
</feature>
<protein>
    <recommendedName>
        <fullName evidence="6">Small ribosomal subunit protein bS1</fullName>
    </recommendedName>
    <alternativeName>
        <fullName evidence="7">30S ribosomal protein S1</fullName>
    </alternativeName>
</protein>
<dbReference type="SUPFAM" id="SSF50249">
    <property type="entry name" value="Nucleic acid-binding proteins"/>
    <property type="match status" value="6"/>
</dbReference>
<dbReference type="CDD" id="cd04465">
    <property type="entry name" value="S1_RPS1_repeat_ec2_hs2"/>
    <property type="match status" value="1"/>
</dbReference>
<gene>
    <name evidence="10" type="ORF">METZ01_LOCUS18934</name>
</gene>
<keyword evidence="4" id="KW-0689">Ribosomal protein</keyword>
<dbReference type="FunFam" id="2.40.50.140:FF:000011">
    <property type="entry name" value="30S ribosomal protein S1"/>
    <property type="match status" value="2"/>
</dbReference>
<dbReference type="CDD" id="cd05687">
    <property type="entry name" value="S1_RPS1_repeat_ec1_hs1"/>
    <property type="match status" value="1"/>
</dbReference>
<dbReference type="PRINTS" id="PR00681">
    <property type="entry name" value="RIBOSOMALS1"/>
</dbReference>
<dbReference type="Pfam" id="PF00575">
    <property type="entry name" value="S1"/>
    <property type="match status" value="6"/>
</dbReference>
<feature type="domain" description="S1 motif" evidence="9">
    <location>
        <begin position="345"/>
        <end position="415"/>
    </location>
</feature>
<feature type="non-terminal residue" evidence="10">
    <location>
        <position position="667"/>
    </location>
</feature>
<keyword evidence="2" id="KW-0677">Repeat</keyword>
<dbReference type="InterPro" id="IPR000110">
    <property type="entry name" value="Ribosomal_bS1"/>
</dbReference>
<dbReference type="InterPro" id="IPR035104">
    <property type="entry name" value="Ribosomal_protein_S1-like"/>
</dbReference>
<dbReference type="PROSITE" id="PS50126">
    <property type="entry name" value="S1"/>
    <property type="match status" value="6"/>
</dbReference>
<evidence type="ECO:0000256" key="7">
    <source>
        <dbReference type="ARBA" id="ARBA00035517"/>
    </source>
</evidence>
<dbReference type="GO" id="GO:0003735">
    <property type="term" value="F:structural constituent of ribosome"/>
    <property type="evidence" value="ECO:0007669"/>
    <property type="project" value="InterPro"/>
</dbReference>
<feature type="domain" description="S1 motif" evidence="9">
    <location>
        <begin position="173"/>
        <end position="239"/>
    </location>
</feature>
<feature type="compositionally biased region" description="Low complexity" evidence="8">
    <location>
        <begin position="26"/>
        <end position="47"/>
    </location>
</feature>
<evidence type="ECO:0000256" key="1">
    <source>
        <dbReference type="ARBA" id="ARBA00006767"/>
    </source>
</evidence>
<dbReference type="PANTHER" id="PTHR10724">
    <property type="entry name" value="30S RIBOSOMAL PROTEIN S1"/>
    <property type="match status" value="1"/>
</dbReference>
<feature type="compositionally biased region" description="Polar residues" evidence="8">
    <location>
        <begin position="1"/>
        <end position="13"/>
    </location>
</feature>
<evidence type="ECO:0000313" key="10">
    <source>
        <dbReference type="EMBL" id="SUZ66080.1"/>
    </source>
</evidence>
<dbReference type="InterPro" id="IPR003029">
    <property type="entry name" value="S1_domain"/>
</dbReference>
<dbReference type="NCBIfam" id="TIGR00717">
    <property type="entry name" value="rpsA"/>
    <property type="match status" value="1"/>
</dbReference>
<keyword evidence="3" id="KW-0694">RNA-binding</keyword>
<evidence type="ECO:0000256" key="4">
    <source>
        <dbReference type="ARBA" id="ARBA00022980"/>
    </source>
</evidence>
<feature type="domain" description="S1 motif" evidence="9">
    <location>
        <begin position="260"/>
        <end position="328"/>
    </location>
</feature>
<dbReference type="GO" id="GO:0006412">
    <property type="term" value="P:translation"/>
    <property type="evidence" value="ECO:0007669"/>
    <property type="project" value="InterPro"/>
</dbReference>
<evidence type="ECO:0000256" key="3">
    <source>
        <dbReference type="ARBA" id="ARBA00022884"/>
    </source>
</evidence>
<dbReference type="SMART" id="SM00316">
    <property type="entry name" value="S1"/>
    <property type="match status" value="6"/>
</dbReference>
<proteinExistence type="inferred from homology"/>
<dbReference type="EMBL" id="UINC01000975">
    <property type="protein sequence ID" value="SUZ66080.1"/>
    <property type="molecule type" value="Genomic_DNA"/>
</dbReference>